<dbReference type="EMBL" id="JAXRVB010000095">
    <property type="protein sequence ID" value="MDZ5767296.1"/>
    <property type="molecule type" value="Genomic_DNA"/>
</dbReference>
<proteinExistence type="predicted"/>
<organism evidence="1 2">
    <name type="scientific">Stenotrophomonas maltophilia</name>
    <name type="common">Pseudomonas maltophilia</name>
    <name type="synonym">Xanthomonas maltophilia</name>
    <dbReference type="NCBI Taxonomy" id="40324"/>
    <lineage>
        <taxon>Bacteria</taxon>
        <taxon>Pseudomonadati</taxon>
        <taxon>Pseudomonadota</taxon>
        <taxon>Gammaproteobacteria</taxon>
        <taxon>Lysobacterales</taxon>
        <taxon>Lysobacteraceae</taxon>
        <taxon>Stenotrophomonas</taxon>
        <taxon>Stenotrophomonas maltophilia group</taxon>
    </lineage>
</organism>
<accession>A0AAJ2WLX5</accession>
<dbReference type="RefSeq" id="WP_322540632.1">
    <property type="nucleotide sequence ID" value="NZ_JAXRVB010000095.1"/>
</dbReference>
<dbReference type="AlphaFoldDB" id="A0AAJ2WLX5"/>
<dbReference type="Proteomes" id="UP001288387">
    <property type="component" value="Unassembled WGS sequence"/>
</dbReference>
<sequence>AGVVASSATAAQFMDLGAWLDPTSGNASLLGALMNSAWLTDKERRDLEYRKYKELNQQGYKRDEDPCKNLRNRIEYMKKLALARHSWDMRWMTPKYPGGRHAAVNARDWAELKILEERLRRECPDECN</sequence>
<feature type="non-terminal residue" evidence="1">
    <location>
        <position position="1"/>
    </location>
</feature>
<gene>
    <name evidence="1" type="ORF">U4I38_22820</name>
</gene>
<comment type="caution">
    <text evidence="1">The sequence shown here is derived from an EMBL/GenBank/DDBJ whole genome shotgun (WGS) entry which is preliminary data.</text>
</comment>
<protein>
    <submittedName>
        <fullName evidence="1">Uncharacterized protein</fullName>
    </submittedName>
</protein>
<name>A0AAJ2WLX5_STEMA</name>
<reference evidence="1" key="1">
    <citation type="submission" date="2023-12" db="EMBL/GenBank/DDBJ databases">
        <title>'Antibacterial potential of Stenotrophomonas maltophilia cystic fibrosis isolates' (manuscript under preparation).</title>
        <authorList>
            <person name="Crisan C.V."/>
            <person name="Pettis M."/>
            <person name="Goldberg J.B."/>
        </authorList>
    </citation>
    <scope>NUCLEOTIDE SEQUENCE</scope>
    <source>
        <strain evidence="1">CCV129</strain>
    </source>
</reference>
<evidence type="ECO:0000313" key="1">
    <source>
        <dbReference type="EMBL" id="MDZ5767296.1"/>
    </source>
</evidence>
<evidence type="ECO:0000313" key="2">
    <source>
        <dbReference type="Proteomes" id="UP001288387"/>
    </source>
</evidence>